<evidence type="ECO:0000313" key="3">
    <source>
        <dbReference type="Proteomes" id="UP001054945"/>
    </source>
</evidence>
<feature type="domain" description="Ig-like" evidence="1">
    <location>
        <begin position="1"/>
        <end position="79"/>
    </location>
</feature>
<dbReference type="InterPro" id="IPR013783">
    <property type="entry name" value="Ig-like_fold"/>
</dbReference>
<dbReference type="Pfam" id="PF07679">
    <property type="entry name" value="I-set"/>
    <property type="match status" value="1"/>
</dbReference>
<dbReference type="InterPro" id="IPR036179">
    <property type="entry name" value="Ig-like_dom_sf"/>
</dbReference>
<name>A0AAV4M2M4_CAEEX</name>
<dbReference type="EMBL" id="BPLR01019328">
    <property type="protein sequence ID" value="GIX66628.1"/>
    <property type="molecule type" value="Genomic_DNA"/>
</dbReference>
<organism evidence="2 3">
    <name type="scientific">Caerostris extrusa</name>
    <name type="common">Bark spider</name>
    <name type="synonym">Caerostris bankana</name>
    <dbReference type="NCBI Taxonomy" id="172846"/>
    <lineage>
        <taxon>Eukaryota</taxon>
        <taxon>Metazoa</taxon>
        <taxon>Ecdysozoa</taxon>
        <taxon>Arthropoda</taxon>
        <taxon>Chelicerata</taxon>
        <taxon>Arachnida</taxon>
        <taxon>Araneae</taxon>
        <taxon>Araneomorphae</taxon>
        <taxon>Entelegynae</taxon>
        <taxon>Araneoidea</taxon>
        <taxon>Araneidae</taxon>
        <taxon>Caerostris</taxon>
    </lineage>
</organism>
<dbReference type="Proteomes" id="UP001054945">
    <property type="component" value="Unassembled WGS sequence"/>
</dbReference>
<dbReference type="InterPro" id="IPR007110">
    <property type="entry name" value="Ig-like_dom"/>
</dbReference>
<evidence type="ECO:0000259" key="1">
    <source>
        <dbReference type="PROSITE" id="PS50835"/>
    </source>
</evidence>
<dbReference type="PROSITE" id="PS50835">
    <property type="entry name" value="IG_LIKE"/>
    <property type="match status" value="1"/>
</dbReference>
<dbReference type="Gene3D" id="2.60.40.10">
    <property type="entry name" value="Immunoglobulins"/>
    <property type="match status" value="1"/>
</dbReference>
<dbReference type="InterPro" id="IPR013098">
    <property type="entry name" value="Ig_I-set"/>
</dbReference>
<gene>
    <name evidence="2" type="primary">X975_01550</name>
    <name evidence="2" type="ORF">CEXT_657661</name>
</gene>
<sequence>MLALTVHNCTHEIFAYQTKCLLSRDLQWVSRVYELTETVLGSGTTSELTIRRADRRDSALYTCIASNSFGQDDTNMQLIMQEPPDAPQDVKVLEFGSRTAKLGMVCTI</sequence>
<reference evidence="2 3" key="1">
    <citation type="submission" date="2021-06" db="EMBL/GenBank/DDBJ databases">
        <title>Caerostris extrusa draft genome.</title>
        <authorList>
            <person name="Kono N."/>
            <person name="Arakawa K."/>
        </authorList>
    </citation>
    <scope>NUCLEOTIDE SEQUENCE [LARGE SCALE GENOMIC DNA]</scope>
</reference>
<dbReference type="AlphaFoldDB" id="A0AAV4M2M4"/>
<evidence type="ECO:0000313" key="2">
    <source>
        <dbReference type="EMBL" id="GIX66628.1"/>
    </source>
</evidence>
<proteinExistence type="predicted"/>
<dbReference type="SUPFAM" id="SSF48726">
    <property type="entry name" value="Immunoglobulin"/>
    <property type="match status" value="1"/>
</dbReference>
<keyword evidence="3" id="KW-1185">Reference proteome</keyword>
<accession>A0AAV4M2M4</accession>
<comment type="caution">
    <text evidence="2">The sequence shown here is derived from an EMBL/GenBank/DDBJ whole genome shotgun (WGS) entry which is preliminary data.</text>
</comment>
<protein>
    <submittedName>
        <fullName evidence="2">Down syndrome cell adhesion molecule-like protein Dscam2</fullName>
    </submittedName>
</protein>